<keyword evidence="7 11" id="KW-0418">Kinase</keyword>
<comment type="cofactor">
    <cofactor evidence="11">
        <name>Mg(2+)</name>
        <dbReference type="ChEBI" id="CHEBI:18420"/>
    </cofactor>
</comment>
<dbReference type="EMBL" id="LZEX01000043">
    <property type="protein sequence ID" value="OBU03514.1"/>
    <property type="molecule type" value="Genomic_DNA"/>
</dbReference>
<dbReference type="EC" id="2.7.11.1" evidence="11"/>
<evidence type="ECO:0000256" key="10">
    <source>
        <dbReference type="ARBA" id="ARBA00023016"/>
    </source>
</evidence>
<feature type="domain" description="Aminoglycoside phosphotransferase" evidence="12">
    <location>
        <begin position="35"/>
        <end position="267"/>
    </location>
</feature>
<comment type="subcellular location">
    <subcellularLocation>
        <location evidence="11">Cytoplasm</location>
    </subcellularLocation>
</comment>
<dbReference type="Gene3D" id="3.30.200.70">
    <property type="match status" value="1"/>
</dbReference>
<evidence type="ECO:0000256" key="9">
    <source>
        <dbReference type="ARBA" id="ARBA00022842"/>
    </source>
</evidence>
<keyword evidence="8 11" id="KW-0067">ATP-binding</keyword>
<dbReference type="GO" id="GO:0005524">
    <property type="term" value="F:ATP binding"/>
    <property type="evidence" value="ECO:0007669"/>
    <property type="project" value="UniProtKB-UniRule"/>
</dbReference>
<keyword evidence="5 11" id="KW-0479">Metal-binding</keyword>
<evidence type="ECO:0000256" key="6">
    <source>
        <dbReference type="ARBA" id="ARBA00022741"/>
    </source>
</evidence>
<dbReference type="InterPro" id="IPR011009">
    <property type="entry name" value="Kinase-like_dom_sf"/>
</dbReference>
<comment type="similarity">
    <text evidence="11">Belongs to the SrkA/RdoA protein kinase family.</text>
</comment>
<feature type="site" description="ATP" evidence="11">
    <location>
        <position position="39"/>
    </location>
</feature>
<keyword evidence="3 11" id="KW-0597">Phosphoprotein</keyword>
<reference evidence="13 14" key="1">
    <citation type="submission" date="2016-06" db="EMBL/GenBank/DDBJ databases">
        <authorList>
            <person name="Kjaerup R.B."/>
            <person name="Dalgaard T.S."/>
            <person name="Juul-Madsen H.R."/>
        </authorList>
    </citation>
    <scope>NUCLEOTIDE SEQUENCE [LARGE SCALE GENOMIC DNA]</scope>
    <source>
        <strain evidence="13 14">GCSL-Mp3</strain>
    </source>
</reference>
<dbReference type="GO" id="GO:0000287">
    <property type="term" value="F:magnesium ion binding"/>
    <property type="evidence" value="ECO:0007669"/>
    <property type="project" value="UniProtKB-UniRule"/>
</dbReference>
<organism evidence="13 14">
    <name type="scientific">Morganella psychrotolerans</name>
    <dbReference type="NCBI Taxonomy" id="368603"/>
    <lineage>
        <taxon>Bacteria</taxon>
        <taxon>Pseudomonadati</taxon>
        <taxon>Pseudomonadota</taxon>
        <taxon>Gammaproteobacteria</taxon>
        <taxon>Enterobacterales</taxon>
        <taxon>Morganellaceae</taxon>
        <taxon>Morganella</taxon>
    </lineage>
</organism>
<evidence type="ECO:0000256" key="5">
    <source>
        <dbReference type="ARBA" id="ARBA00022723"/>
    </source>
</evidence>
<dbReference type="Proteomes" id="UP000092247">
    <property type="component" value="Unassembled WGS sequence"/>
</dbReference>
<sequence length="331" mass="38871">MQTITPPVFTFQDFRPDRLIDSLSRYGIWLDSGLTELNSYENRVYQFMDENRTRYVVKFYRPARWSEQQIREEHELTLSLVDAGLPVAAPLVFDGETLLSQDGYLFALFPSIGGRAYETDNIDQLESTGRLLGRLHQIGREREFQYRPSISPQEYLIAPRDILAECPLIPKKVRDSFLQALDTLIREVTARWTGEWQSIRLHGDCHPGNILWRDEPWLVDFDDARNGPAVQDLWMLLNGDNDSRRYQLDILLEAYQEFCDFDTRELALIEPLRAMRMVHFLSWVARRWQDPAFPKAFPWMADSDFWSQQQSLITEQIAVLAEPPLTRYQPY</sequence>
<name>A0A1B8H355_9GAMM</name>
<evidence type="ECO:0000256" key="3">
    <source>
        <dbReference type="ARBA" id="ARBA00022553"/>
    </source>
</evidence>
<proteinExistence type="inferred from homology"/>
<keyword evidence="10 11" id="KW-0346">Stress response</keyword>
<dbReference type="HAMAP" id="MF_01497">
    <property type="entry name" value="SrkA_kinase"/>
    <property type="match status" value="1"/>
</dbReference>
<keyword evidence="1 11" id="KW-0963">Cytoplasm</keyword>
<dbReference type="NCBIfam" id="NF008738">
    <property type="entry name" value="PRK11768.1"/>
    <property type="match status" value="1"/>
</dbReference>
<dbReference type="AlphaFoldDB" id="A0A1B8H355"/>
<feature type="active site" description="Proton acceptor" evidence="11">
    <location>
        <position position="204"/>
    </location>
</feature>
<dbReference type="GO" id="GO:0005737">
    <property type="term" value="C:cytoplasm"/>
    <property type="evidence" value="ECO:0007669"/>
    <property type="project" value="UniProtKB-SubCell"/>
</dbReference>
<comment type="subunit">
    <text evidence="11">Monomer.</text>
</comment>
<dbReference type="Pfam" id="PF01636">
    <property type="entry name" value="APH"/>
    <property type="match status" value="1"/>
</dbReference>
<keyword evidence="2 11" id="KW-0723">Serine/threonine-protein kinase</keyword>
<comment type="caution">
    <text evidence="13">The sequence shown here is derived from an EMBL/GenBank/DDBJ whole genome shotgun (WGS) entry which is preliminary data.</text>
</comment>
<dbReference type="Gene3D" id="1.10.510.10">
    <property type="entry name" value="Transferase(Phosphotransferase) domain 1"/>
    <property type="match status" value="1"/>
</dbReference>
<dbReference type="GO" id="GO:0106310">
    <property type="term" value="F:protein serine kinase activity"/>
    <property type="evidence" value="ECO:0007669"/>
    <property type="project" value="RHEA"/>
</dbReference>
<dbReference type="InterPro" id="IPR032882">
    <property type="entry name" value="SrkA/RdoA"/>
</dbReference>
<keyword evidence="6 11" id="KW-0547">Nucleotide-binding</keyword>
<dbReference type="PANTHER" id="PTHR39573:SF1">
    <property type="entry name" value="STRESS RESPONSE KINASE A"/>
    <property type="match status" value="1"/>
</dbReference>
<evidence type="ECO:0000256" key="2">
    <source>
        <dbReference type="ARBA" id="ARBA00022527"/>
    </source>
</evidence>
<comment type="function">
    <text evidence="11">A protein kinase that phosphorylates Ser and Thr residues. Probably acts to suppress the effects of stress linked to accumulation of reactive oxygen species. Probably involved in the extracytoplasmic stress response.</text>
</comment>
<feature type="active site" evidence="11">
    <location>
        <position position="220"/>
    </location>
</feature>
<evidence type="ECO:0000256" key="7">
    <source>
        <dbReference type="ARBA" id="ARBA00022777"/>
    </source>
</evidence>
<dbReference type="SUPFAM" id="SSF56112">
    <property type="entry name" value="Protein kinase-like (PK-like)"/>
    <property type="match status" value="1"/>
</dbReference>
<protein>
    <recommendedName>
        <fullName evidence="11">Stress response kinase A</fullName>
        <ecNumber evidence="11">2.7.11.1</ecNumber>
    </recommendedName>
    <alternativeName>
        <fullName evidence="11">Serine/threonine-protein kinase SrkA</fullName>
    </alternativeName>
</protein>
<dbReference type="Gene3D" id="1.20.1270.170">
    <property type="match status" value="1"/>
</dbReference>
<evidence type="ECO:0000256" key="11">
    <source>
        <dbReference type="HAMAP-Rule" id="MF_01497"/>
    </source>
</evidence>
<keyword evidence="9 11" id="KW-0460">Magnesium</keyword>
<dbReference type="GO" id="GO:0004674">
    <property type="term" value="F:protein serine/threonine kinase activity"/>
    <property type="evidence" value="ECO:0007669"/>
    <property type="project" value="UniProtKB-UniRule"/>
</dbReference>
<gene>
    <name evidence="11" type="primary">srkA</name>
    <name evidence="13" type="ORF">AYY17_11160</name>
</gene>
<evidence type="ECO:0000256" key="4">
    <source>
        <dbReference type="ARBA" id="ARBA00022679"/>
    </source>
</evidence>
<evidence type="ECO:0000313" key="14">
    <source>
        <dbReference type="Proteomes" id="UP000092247"/>
    </source>
</evidence>
<evidence type="ECO:0000259" key="12">
    <source>
        <dbReference type="Pfam" id="PF01636"/>
    </source>
</evidence>
<feature type="binding site" evidence="11">
    <location>
        <position position="220"/>
    </location>
    <ligand>
        <name>Mg(2+)</name>
        <dbReference type="ChEBI" id="CHEBI:18420"/>
    </ligand>
</feature>
<dbReference type="PANTHER" id="PTHR39573">
    <property type="entry name" value="STRESS RESPONSE KINASE A"/>
    <property type="match status" value="1"/>
</dbReference>
<keyword evidence="4 11" id="KW-0808">Transferase</keyword>
<evidence type="ECO:0000313" key="13">
    <source>
        <dbReference type="EMBL" id="OBU03514.1"/>
    </source>
</evidence>
<dbReference type="InterPro" id="IPR002575">
    <property type="entry name" value="Aminoglycoside_PTrfase"/>
</dbReference>
<feature type="binding site" evidence="11">
    <location>
        <position position="209"/>
    </location>
    <ligand>
        <name>Mg(2+)</name>
        <dbReference type="ChEBI" id="CHEBI:18420"/>
    </ligand>
</feature>
<accession>A0A1B8H355</accession>
<evidence type="ECO:0000256" key="1">
    <source>
        <dbReference type="ARBA" id="ARBA00022490"/>
    </source>
</evidence>
<comment type="catalytic activity">
    <reaction evidence="11">
        <text>L-threonyl-[protein] + ATP = O-phospho-L-threonyl-[protein] + ADP + H(+)</text>
        <dbReference type="Rhea" id="RHEA:46608"/>
        <dbReference type="Rhea" id="RHEA-COMP:11060"/>
        <dbReference type="Rhea" id="RHEA-COMP:11605"/>
        <dbReference type="ChEBI" id="CHEBI:15378"/>
        <dbReference type="ChEBI" id="CHEBI:30013"/>
        <dbReference type="ChEBI" id="CHEBI:30616"/>
        <dbReference type="ChEBI" id="CHEBI:61977"/>
        <dbReference type="ChEBI" id="CHEBI:456216"/>
        <dbReference type="EC" id="2.7.11.1"/>
    </reaction>
</comment>
<evidence type="ECO:0000256" key="8">
    <source>
        <dbReference type="ARBA" id="ARBA00022840"/>
    </source>
</evidence>
<comment type="catalytic activity">
    <reaction evidence="11">
        <text>L-seryl-[protein] + ATP = O-phospho-L-seryl-[protein] + ADP + H(+)</text>
        <dbReference type="Rhea" id="RHEA:17989"/>
        <dbReference type="Rhea" id="RHEA-COMP:9863"/>
        <dbReference type="Rhea" id="RHEA-COMP:11604"/>
        <dbReference type="ChEBI" id="CHEBI:15378"/>
        <dbReference type="ChEBI" id="CHEBI:29999"/>
        <dbReference type="ChEBI" id="CHEBI:30616"/>
        <dbReference type="ChEBI" id="CHEBI:83421"/>
        <dbReference type="ChEBI" id="CHEBI:456216"/>
        <dbReference type="EC" id="2.7.11.1"/>
    </reaction>
</comment>